<feature type="non-terminal residue" evidence="2">
    <location>
        <position position="1"/>
    </location>
</feature>
<sequence>FCGGSGWFSAVVLRGVWSLSGVCCFLGGRLKRGEDGEGVLRPKMVGNKGRGREEDRGKAAAVMVGVWVR</sequence>
<keyword evidence="3" id="KW-1185">Reference proteome</keyword>
<protein>
    <submittedName>
        <fullName evidence="2">Uncharacterized protein</fullName>
    </submittedName>
</protein>
<feature type="signal peptide" evidence="1">
    <location>
        <begin position="1"/>
        <end position="18"/>
    </location>
</feature>
<gene>
    <name evidence="2" type="ORF">HAX54_034826</name>
</gene>
<reference evidence="2 3" key="1">
    <citation type="journal article" date="2021" name="BMC Genomics">
        <title>Datura genome reveals duplications of psychoactive alkaloid biosynthetic genes and high mutation rate following tissue culture.</title>
        <authorList>
            <person name="Rajewski A."/>
            <person name="Carter-House D."/>
            <person name="Stajich J."/>
            <person name="Litt A."/>
        </authorList>
    </citation>
    <scope>NUCLEOTIDE SEQUENCE [LARGE SCALE GENOMIC DNA]</scope>
    <source>
        <strain evidence="2">AR-01</strain>
    </source>
</reference>
<comment type="caution">
    <text evidence="2">The sequence shown here is derived from an EMBL/GenBank/DDBJ whole genome shotgun (WGS) entry which is preliminary data.</text>
</comment>
<proteinExistence type="predicted"/>
<organism evidence="2 3">
    <name type="scientific">Datura stramonium</name>
    <name type="common">Jimsonweed</name>
    <name type="synonym">Common thornapple</name>
    <dbReference type="NCBI Taxonomy" id="4076"/>
    <lineage>
        <taxon>Eukaryota</taxon>
        <taxon>Viridiplantae</taxon>
        <taxon>Streptophyta</taxon>
        <taxon>Embryophyta</taxon>
        <taxon>Tracheophyta</taxon>
        <taxon>Spermatophyta</taxon>
        <taxon>Magnoliopsida</taxon>
        <taxon>eudicotyledons</taxon>
        <taxon>Gunneridae</taxon>
        <taxon>Pentapetalae</taxon>
        <taxon>asterids</taxon>
        <taxon>lamiids</taxon>
        <taxon>Solanales</taxon>
        <taxon>Solanaceae</taxon>
        <taxon>Solanoideae</taxon>
        <taxon>Datureae</taxon>
        <taxon>Datura</taxon>
    </lineage>
</organism>
<evidence type="ECO:0000313" key="3">
    <source>
        <dbReference type="Proteomes" id="UP000823775"/>
    </source>
</evidence>
<name>A0ABS8VHQ7_DATST</name>
<feature type="chain" id="PRO_5045050989" evidence="1">
    <location>
        <begin position="19"/>
        <end position="69"/>
    </location>
</feature>
<keyword evidence="1" id="KW-0732">Signal</keyword>
<evidence type="ECO:0000256" key="1">
    <source>
        <dbReference type="SAM" id="SignalP"/>
    </source>
</evidence>
<accession>A0ABS8VHQ7</accession>
<dbReference type="Proteomes" id="UP000823775">
    <property type="component" value="Unassembled WGS sequence"/>
</dbReference>
<evidence type="ECO:0000313" key="2">
    <source>
        <dbReference type="EMBL" id="MCD9645700.1"/>
    </source>
</evidence>
<dbReference type="EMBL" id="JACEIK010004507">
    <property type="protein sequence ID" value="MCD9645700.1"/>
    <property type="molecule type" value="Genomic_DNA"/>
</dbReference>